<protein>
    <submittedName>
        <fullName evidence="1">DUF4242 domain-containing protein</fullName>
    </submittedName>
</protein>
<dbReference type="Pfam" id="PF14026">
    <property type="entry name" value="SCO4226-like"/>
    <property type="match status" value="1"/>
</dbReference>
<evidence type="ECO:0000313" key="2">
    <source>
        <dbReference type="Proteomes" id="UP001301442"/>
    </source>
</evidence>
<accession>A0ABZ0GLV2</accession>
<dbReference type="Gene3D" id="3.30.70.3090">
    <property type="entry name" value="ORF SCO4226, nickel-binding ferredoxin-like monomer"/>
    <property type="match status" value="1"/>
</dbReference>
<name>A0ABZ0GLV2_9GAMM</name>
<dbReference type="InterPro" id="IPR042557">
    <property type="entry name" value="SCO4226"/>
</dbReference>
<dbReference type="InterPro" id="IPR025336">
    <property type="entry name" value="SCO4226-like"/>
</dbReference>
<dbReference type="EMBL" id="CP136600">
    <property type="protein sequence ID" value="WOH36705.1"/>
    <property type="molecule type" value="Genomic_DNA"/>
</dbReference>
<proteinExistence type="predicted"/>
<sequence>MPKFIDSHPMEPFTADELKSLQNAPPDEFGVTHHDILFSSEDNKIYCVLDAPNKEAIEKHHAKAGIKCDCIHEVESTRG</sequence>
<reference evidence="1 2" key="1">
    <citation type="submission" date="2023-09" db="EMBL/GenBank/DDBJ databases">
        <authorList>
            <person name="Qi X."/>
        </authorList>
    </citation>
    <scope>NUCLEOTIDE SEQUENCE [LARGE SCALE GENOMIC DNA]</scope>
    <source>
        <strain evidence="1 2">S1-1</strain>
    </source>
</reference>
<dbReference type="RefSeq" id="WP_348395517.1">
    <property type="nucleotide sequence ID" value="NZ_CP136600.1"/>
</dbReference>
<gene>
    <name evidence="1" type="ORF">RI844_15200</name>
</gene>
<dbReference type="Proteomes" id="UP001301442">
    <property type="component" value="Chromosome"/>
</dbReference>
<evidence type="ECO:0000313" key="1">
    <source>
        <dbReference type="EMBL" id="WOH36705.1"/>
    </source>
</evidence>
<organism evidence="1 2">
    <name type="scientific">Thalassotalea fonticola</name>
    <dbReference type="NCBI Taxonomy" id="3065649"/>
    <lineage>
        <taxon>Bacteria</taxon>
        <taxon>Pseudomonadati</taxon>
        <taxon>Pseudomonadota</taxon>
        <taxon>Gammaproteobacteria</taxon>
        <taxon>Alteromonadales</taxon>
        <taxon>Colwelliaceae</taxon>
        <taxon>Thalassotalea</taxon>
    </lineage>
</organism>
<keyword evidence="2" id="KW-1185">Reference proteome</keyword>